<dbReference type="SMART" id="SM00176">
    <property type="entry name" value="RAN"/>
    <property type="match status" value="1"/>
</dbReference>
<evidence type="ECO:0000256" key="2">
    <source>
        <dbReference type="ARBA" id="ARBA00022741"/>
    </source>
</evidence>
<keyword evidence="5" id="KW-0449">Lipoprotein</keyword>
<evidence type="ECO:0000256" key="4">
    <source>
        <dbReference type="ARBA" id="ARBA00023134"/>
    </source>
</evidence>
<dbReference type="SUPFAM" id="SSF52540">
    <property type="entry name" value="P-loop containing nucleoside triphosphate hydrolases"/>
    <property type="match status" value="1"/>
</dbReference>
<dbReference type="GO" id="GO:0003924">
    <property type="term" value="F:GTPase activity"/>
    <property type="evidence" value="ECO:0007669"/>
    <property type="project" value="InterPro"/>
</dbReference>
<dbReference type="SMART" id="SM00174">
    <property type="entry name" value="RHO"/>
    <property type="match status" value="1"/>
</dbReference>
<accession>A0A0G4FVA3</accession>
<keyword evidence="3" id="KW-0813">Transport</keyword>
<dbReference type="VEuPathDB" id="CryptoDB:Cvel_501"/>
<keyword evidence="6" id="KW-0636">Prenylation</keyword>
<evidence type="ECO:0000256" key="9">
    <source>
        <dbReference type="ARBA" id="ARBA00081865"/>
    </source>
</evidence>
<dbReference type="PROSITE" id="PS51420">
    <property type="entry name" value="RHO"/>
    <property type="match status" value="1"/>
</dbReference>
<keyword evidence="2" id="KW-0547">Nucleotide-binding</keyword>
<protein>
    <recommendedName>
        <fullName evidence="8">Ras-related protein Rab-1</fullName>
    </recommendedName>
    <alternativeName>
        <fullName evidence="9">Small GTP-binding protein rab1</fullName>
    </alternativeName>
</protein>
<proteinExistence type="inferred from homology"/>
<dbReference type="PANTHER" id="PTHR47980">
    <property type="entry name" value="LD44762P"/>
    <property type="match status" value="1"/>
</dbReference>
<evidence type="ECO:0000256" key="3">
    <source>
        <dbReference type="ARBA" id="ARBA00022927"/>
    </source>
</evidence>
<evidence type="ECO:0000256" key="1">
    <source>
        <dbReference type="ARBA" id="ARBA00006270"/>
    </source>
</evidence>
<dbReference type="FunFam" id="3.40.50.300:FF:001018">
    <property type="entry name" value="Rab family GTPase"/>
    <property type="match status" value="1"/>
</dbReference>
<evidence type="ECO:0000256" key="5">
    <source>
        <dbReference type="ARBA" id="ARBA00023288"/>
    </source>
</evidence>
<dbReference type="CDD" id="cd00154">
    <property type="entry name" value="Rab"/>
    <property type="match status" value="1"/>
</dbReference>
<dbReference type="GO" id="GO:0015031">
    <property type="term" value="P:protein transport"/>
    <property type="evidence" value="ECO:0007669"/>
    <property type="project" value="UniProtKB-KW"/>
</dbReference>
<keyword evidence="3" id="KW-0653">Protein transport</keyword>
<dbReference type="InterPro" id="IPR050305">
    <property type="entry name" value="Small_GTPase_Rab"/>
</dbReference>
<dbReference type="AlphaFoldDB" id="A0A0G4FVA3"/>
<dbReference type="PROSITE" id="PS51419">
    <property type="entry name" value="RAB"/>
    <property type="match status" value="1"/>
</dbReference>
<comment type="function">
    <text evidence="7">Protein transport. Probably involved in vesicular traffic from ER to Golgi.</text>
</comment>
<dbReference type="NCBIfam" id="TIGR00231">
    <property type="entry name" value="small_GTP"/>
    <property type="match status" value="1"/>
</dbReference>
<sequence length="213" mass="23600">MPPRGRDDDDFDHMVKLLFLGDSAVGKSSLLQRYCDDKFTTAHVLTIGVDFKTKTIRSGNKQLKLQIWDTAGQERFRTLTPTYYRSANGVILVYDITNYETFDNLKFWMKNLQDYGEKSVQKILIGNKCDLEAQRVVKREKGEELAQQFGIPFFETSAKDNMNVGEAFQSIADLAASALFSGEGGDLPEGGVSQRGMTLDAGGGGGKKKCCGK</sequence>
<evidence type="ECO:0000313" key="10">
    <source>
        <dbReference type="EMBL" id="CEM19010.1"/>
    </source>
</evidence>
<name>A0A0G4FVA3_9ALVE</name>
<dbReference type="InterPro" id="IPR027417">
    <property type="entry name" value="P-loop_NTPase"/>
</dbReference>
<dbReference type="SMART" id="SM00173">
    <property type="entry name" value="RAS"/>
    <property type="match status" value="1"/>
</dbReference>
<dbReference type="PROSITE" id="PS51421">
    <property type="entry name" value="RAS"/>
    <property type="match status" value="1"/>
</dbReference>
<comment type="similarity">
    <text evidence="1">Belongs to the small GTPase superfamily. Rab family.</text>
</comment>
<evidence type="ECO:0000256" key="6">
    <source>
        <dbReference type="ARBA" id="ARBA00023289"/>
    </source>
</evidence>
<dbReference type="SMART" id="SM00175">
    <property type="entry name" value="RAB"/>
    <property type="match status" value="1"/>
</dbReference>
<dbReference type="InterPro" id="IPR005225">
    <property type="entry name" value="Small_GTP-bd"/>
</dbReference>
<keyword evidence="4" id="KW-0342">GTP-binding</keyword>
<evidence type="ECO:0000256" key="7">
    <source>
        <dbReference type="ARBA" id="ARBA00053444"/>
    </source>
</evidence>
<dbReference type="InterPro" id="IPR001806">
    <property type="entry name" value="Small_GTPase"/>
</dbReference>
<dbReference type="Pfam" id="PF00071">
    <property type="entry name" value="Ras"/>
    <property type="match status" value="1"/>
</dbReference>
<evidence type="ECO:0000256" key="8">
    <source>
        <dbReference type="ARBA" id="ARBA00067099"/>
    </source>
</evidence>
<gene>
    <name evidence="10" type="ORF">Cvel_501</name>
</gene>
<dbReference type="PhylomeDB" id="A0A0G4FVA3"/>
<dbReference type="GO" id="GO:0005525">
    <property type="term" value="F:GTP binding"/>
    <property type="evidence" value="ECO:0007669"/>
    <property type="project" value="UniProtKB-KW"/>
</dbReference>
<reference evidence="10" key="1">
    <citation type="submission" date="2014-11" db="EMBL/GenBank/DDBJ databases">
        <authorList>
            <person name="Otto D Thomas"/>
            <person name="Naeem Raeece"/>
        </authorList>
    </citation>
    <scope>NUCLEOTIDE SEQUENCE</scope>
</reference>
<dbReference type="PRINTS" id="PR00449">
    <property type="entry name" value="RASTRNSFRMNG"/>
</dbReference>
<organism evidence="10">
    <name type="scientific">Chromera velia CCMP2878</name>
    <dbReference type="NCBI Taxonomy" id="1169474"/>
    <lineage>
        <taxon>Eukaryota</taxon>
        <taxon>Sar</taxon>
        <taxon>Alveolata</taxon>
        <taxon>Colpodellida</taxon>
        <taxon>Chromeraceae</taxon>
        <taxon>Chromera</taxon>
    </lineage>
</organism>
<dbReference type="EMBL" id="CDMZ01000662">
    <property type="protein sequence ID" value="CEM19010.1"/>
    <property type="molecule type" value="Genomic_DNA"/>
</dbReference>
<dbReference type="Gene3D" id="3.40.50.300">
    <property type="entry name" value="P-loop containing nucleotide triphosphate hydrolases"/>
    <property type="match status" value="1"/>
</dbReference>